<reference evidence="1 2" key="1">
    <citation type="submission" date="2023-01" db="EMBL/GenBank/DDBJ databases">
        <authorList>
            <person name="Kreplak J."/>
        </authorList>
    </citation>
    <scope>NUCLEOTIDE SEQUENCE [LARGE SCALE GENOMIC DNA]</scope>
</reference>
<dbReference type="Gene3D" id="2.20.70.10">
    <property type="match status" value="1"/>
</dbReference>
<keyword evidence="2" id="KW-1185">Reference proteome</keyword>
<dbReference type="EMBL" id="OX451735">
    <property type="protein sequence ID" value="CAI8592701.1"/>
    <property type="molecule type" value="Genomic_DNA"/>
</dbReference>
<evidence type="ECO:0000313" key="2">
    <source>
        <dbReference type="Proteomes" id="UP001157006"/>
    </source>
</evidence>
<dbReference type="CDD" id="cd00201">
    <property type="entry name" value="WW"/>
    <property type="match status" value="1"/>
</dbReference>
<organism evidence="1 2">
    <name type="scientific">Vicia faba</name>
    <name type="common">Broad bean</name>
    <name type="synonym">Faba vulgaris</name>
    <dbReference type="NCBI Taxonomy" id="3906"/>
    <lineage>
        <taxon>Eukaryota</taxon>
        <taxon>Viridiplantae</taxon>
        <taxon>Streptophyta</taxon>
        <taxon>Embryophyta</taxon>
        <taxon>Tracheophyta</taxon>
        <taxon>Spermatophyta</taxon>
        <taxon>Magnoliopsida</taxon>
        <taxon>eudicotyledons</taxon>
        <taxon>Gunneridae</taxon>
        <taxon>Pentapetalae</taxon>
        <taxon>rosids</taxon>
        <taxon>fabids</taxon>
        <taxon>Fabales</taxon>
        <taxon>Fabaceae</taxon>
        <taxon>Papilionoideae</taxon>
        <taxon>50 kb inversion clade</taxon>
        <taxon>NPAAA clade</taxon>
        <taxon>Hologalegina</taxon>
        <taxon>IRL clade</taxon>
        <taxon>Fabeae</taxon>
        <taxon>Vicia</taxon>
    </lineage>
</organism>
<evidence type="ECO:0008006" key="3">
    <source>
        <dbReference type="Google" id="ProtNLM"/>
    </source>
</evidence>
<dbReference type="InterPro" id="IPR001202">
    <property type="entry name" value="WW_dom"/>
</dbReference>
<sequence>MHEEIQLYYYWNVETGETSWEIPQVLVQADHLTNDPLPHASVNNKSNSATVGVDNSNMLSALTNVEKESDSKLKSCSTSLSPSMTYFFNSYKTDDEDTCSVVSIEAENDEERIMDGQESLDNEQFEKISVALNEFKYDEILSDRVTLVGMETLGAEFATEISNLKKEYPVILSDQVALAGMETLGASNSKSENMNGMETLGASKSKSENMNVDVSGESSCTFLRGKRI</sequence>
<name>A0AAV0Z3V1_VICFA</name>
<dbReference type="PANTHER" id="PTHR47852:SF2">
    <property type="entry name" value="WW DOMAIN-CONTAINING PROTEIN"/>
    <property type="match status" value="1"/>
</dbReference>
<dbReference type="PANTHER" id="PTHR47852">
    <property type="entry name" value="OS06G0298400 PROTEIN"/>
    <property type="match status" value="1"/>
</dbReference>
<proteinExistence type="predicted"/>
<gene>
    <name evidence="1" type="ORF">VFH_I054480</name>
</gene>
<dbReference type="AlphaFoldDB" id="A0AAV0Z3V1"/>
<evidence type="ECO:0000313" key="1">
    <source>
        <dbReference type="EMBL" id="CAI8592701.1"/>
    </source>
</evidence>
<dbReference type="Proteomes" id="UP001157006">
    <property type="component" value="Chromosome 1S"/>
</dbReference>
<accession>A0AAV0Z3V1</accession>
<protein>
    <recommendedName>
        <fullName evidence="3">WW domain-containing protein</fullName>
    </recommendedName>
</protein>